<protein>
    <submittedName>
        <fullName evidence="1">Uncharacterized protein</fullName>
    </submittedName>
</protein>
<name>A0ABS8Y2J4_9BURK</name>
<dbReference type="EMBL" id="JAJTWU010000009">
    <property type="protein sequence ID" value="MCE4557196.1"/>
    <property type="molecule type" value="Genomic_DNA"/>
</dbReference>
<organism evidence="1 2">
    <name type="scientific">Pelomonas cellulosilytica</name>
    <dbReference type="NCBI Taxonomy" id="2906762"/>
    <lineage>
        <taxon>Bacteria</taxon>
        <taxon>Pseudomonadati</taxon>
        <taxon>Pseudomonadota</taxon>
        <taxon>Betaproteobacteria</taxon>
        <taxon>Burkholderiales</taxon>
        <taxon>Sphaerotilaceae</taxon>
        <taxon>Roseateles</taxon>
    </lineage>
</organism>
<evidence type="ECO:0000313" key="1">
    <source>
        <dbReference type="EMBL" id="MCE4557196.1"/>
    </source>
</evidence>
<dbReference type="Proteomes" id="UP001200741">
    <property type="component" value="Unassembled WGS sequence"/>
</dbReference>
<keyword evidence="2" id="KW-1185">Reference proteome</keyword>
<accession>A0ABS8Y2J4</accession>
<evidence type="ECO:0000313" key="2">
    <source>
        <dbReference type="Proteomes" id="UP001200741"/>
    </source>
</evidence>
<proteinExistence type="predicted"/>
<gene>
    <name evidence="1" type="ORF">LXT13_22635</name>
</gene>
<reference evidence="1 2" key="1">
    <citation type="submission" date="2021-12" db="EMBL/GenBank/DDBJ databases">
        <title>Genome seq of P8.</title>
        <authorList>
            <person name="Seo T."/>
        </authorList>
    </citation>
    <scope>NUCLEOTIDE SEQUENCE [LARGE SCALE GENOMIC DNA]</scope>
    <source>
        <strain evidence="1 2">P8</strain>
    </source>
</reference>
<sequence length="137" mass="15227">MSNVSPNALRASLKAFLGEQEYRKFLEAGAADPMKFWQEKSWERFVAEHPEMAIGSDERASALDVCPAHEAPLLAGFTDSPEGHTFTNTPEMQRDFPRAPLMPLLVAGVCRVKYCQLCISAKAEHVANRDHQKGVRA</sequence>
<dbReference type="RefSeq" id="WP_233374570.1">
    <property type="nucleotide sequence ID" value="NZ_JAJTWU010000009.1"/>
</dbReference>
<comment type="caution">
    <text evidence="1">The sequence shown here is derived from an EMBL/GenBank/DDBJ whole genome shotgun (WGS) entry which is preliminary data.</text>
</comment>